<dbReference type="Gene3D" id="1.10.8.10">
    <property type="entry name" value="DNA helicase RuvA subunit, C-terminal domain"/>
    <property type="match status" value="1"/>
</dbReference>
<dbReference type="PROSITE" id="PS01357">
    <property type="entry name" value="ZF_ZZ_1"/>
    <property type="match status" value="1"/>
</dbReference>
<dbReference type="SUPFAM" id="SSF46934">
    <property type="entry name" value="UBA-like"/>
    <property type="match status" value="1"/>
</dbReference>
<dbReference type="FunFam" id="3.30.60.90:FF:000016">
    <property type="entry name" value="Refractory to sigma P"/>
    <property type="match status" value="1"/>
</dbReference>
<feature type="region of interest" description="Disordered" evidence="5">
    <location>
        <begin position="263"/>
        <end position="294"/>
    </location>
</feature>
<dbReference type="InterPro" id="IPR000433">
    <property type="entry name" value="Znf_ZZ"/>
</dbReference>
<dbReference type="InterPro" id="IPR052260">
    <property type="entry name" value="Autophagy_Rcpt_SigReg"/>
</dbReference>
<dbReference type="PANTHER" id="PTHR15090">
    <property type="entry name" value="SEQUESTOSOME 1-RELATED"/>
    <property type="match status" value="1"/>
</dbReference>
<dbReference type="GO" id="GO:0007032">
    <property type="term" value="P:endosome organization"/>
    <property type="evidence" value="ECO:0007669"/>
    <property type="project" value="TreeGrafter"/>
</dbReference>
<dbReference type="EMBL" id="CAJOBI010005947">
    <property type="protein sequence ID" value="CAF4046985.1"/>
    <property type="molecule type" value="Genomic_DNA"/>
</dbReference>
<gene>
    <name evidence="8" type="ORF">MBJ925_LOCUS13896</name>
    <name evidence="9" type="ORF">SMN809_LOCUS14434</name>
</gene>
<dbReference type="GO" id="GO:0000423">
    <property type="term" value="P:mitophagy"/>
    <property type="evidence" value="ECO:0007669"/>
    <property type="project" value="TreeGrafter"/>
</dbReference>
<evidence type="ECO:0000313" key="10">
    <source>
        <dbReference type="Proteomes" id="UP000663824"/>
    </source>
</evidence>
<name>A0A816PXS5_9BILA</name>
<dbReference type="InterPro" id="IPR053793">
    <property type="entry name" value="PB1-like"/>
</dbReference>
<feature type="domain" description="PB1" evidence="7">
    <location>
        <begin position="6"/>
        <end position="96"/>
    </location>
</feature>
<dbReference type="GO" id="GO:0035973">
    <property type="term" value="P:aggrephagy"/>
    <property type="evidence" value="ECO:0007669"/>
    <property type="project" value="TreeGrafter"/>
</dbReference>
<dbReference type="PROSITE" id="PS50135">
    <property type="entry name" value="ZF_ZZ_2"/>
    <property type="match status" value="1"/>
</dbReference>
<dbReference type="GO" id="GO:0044753">
    <property type="term" value="C:amphisome"/>
    <property type="evidence" value="ECO:0007669"/>
    <property type="project" value="TreeGrafter"/>
</dbReference>
<feature type="domain" description="ZZ-type" evidence="6">
    <location>
        <begin position="110"/>
        <end position="160"/>
    </location>
</feature>
<dbReference type="CDD" id="cd05992">
    <property type="entry name" value="PB1"/>
    <property type="match status" value="1"/>
</dbReference>
<protein>
    <recommendedName>
        <fullName evidence="11">Sequestosome-1</fullName>
    </recommendedName>
</protein>
<feature type="compositionally biased region" description="Basic and acidic residues" evidence="5">
    <location>
        <begin position="263"/>
        <end position="275"/>
    </location>
</feature>
<evidence type="ECO:0000313" key="8">
    <source>
        <dbReference type="EMBL" id="CAF2055109.1"/>
    </source>
</evidence>
<dbReference type="Proteomes" id="UP000676336">
    <property type="component" value="Unassembled WGS sequence"/>
</dbReference>
<accession>A0A816PXS5</accession>
<dbReference type="Proteomes" id="UP000663824">
    <property type="component" value="Unassembled WGS sequence"/>
</dbReference>
<evidence type="ECO:0000256" key="3">
    <source>
        <dbReference type="ARBA" id="ARBA00022833"/>
    </source>
</evidence>
<dbReference type="CDD" id="cd02340">
    <property type="entry name" value="ZZ_NBR1_like"/>
    <property type="match status" value="1"/>
</dbReference>
<keyword evidence="3" id="KW-0862">Zinc</keyword>
<dbReference type="Pfam" id="PF00564">
    <property type="entry name" value="PB1"/>
    <property type="match status" value="1"/>
</dbReference>
<dbReference type="PANTHER" id="PTHR15090:SF0">
    <property type="entry name" value="SEQUESTOSOME-1"/>
    <property type="match status" value="1"/>
</dbReference>
<dbReference type="SUPFAM" id="SSF54277">
    <property type="entry name" value="CAD &amp; PB1 domains"/>
    <property type="match status" value="1"/>
</dbReference>
<dbReference type="Pfam" id="PF00569">
    <property type="entry name" value="ZZ"/>
    <property type="match status" value="1"/>
</dbReference>
<dbReference type="SUPFAM" id="SSF57850">
    <property type="entry name" value="RING/U-box"/>
    <property type="match status" value="1"/>
</dbReference>
<evidence type="ECO:0000256" key="2">
    <source>
        <dbReference type="ARBA" id="ARBA00022771"/>
    </source>
</evidence>
<proteinExistence type="predicted"/>
<organism evidence="8 10">
    <name type="scientific">Rotaria magnacalcarata</name>
    <dbReference type="NCBI Taxonomy" id="392030"/>
    <lineage>
        <taxon>Eukaryota</taxon>
        <taxon>Metazoa</taxon>
        <taxon>Spiralia</taxon>
        <taxon>Gnathifera</taxon>
        <taxon>Rotifera</taxon>
        <taxon>Eurotatoria</taxon>
        <taxon>Bdelloidea</taxon>
        <taxon>Philodinida</taxon>
        <taxon>Philodinidae</taxon>
        <taxon>Rotaria</taxon>
    </lineage>
</organism>
<keyword evidence="1" id="KW-0479">Metal-binding</keyword>
<dbReference type="GO" id="GO:0016235">
    <property type="term" value="C:aggresome"/>
    <property type="evidence" value="ECO:0007669"/>
    <property type="project" value="TreeGrafter"/>
</dbReference>
<dbReference type="Gene3D" id="3.30.60.90">
    <property type="match status" value="1"/>
</dbReference>
<evidence type="ECO:0000259" key="6">
    <source>
        <dbReference type="PROSITE" id="PS50135"/>
    </source>
</evidence>
<sequence length="370" mass="42381">MSYTQKIIVKVYYNDRNEKHPEIRRFCLTISSDSDMYEALETKVSQLNTDYTQGQFILQYIDEDSDRITFSSNAEFQSALKNYSMNGMIKIFAQPKSKTHEQASENTTIHIGVICDGCQGPVIGNRYKCLECFNYDLCQTCSNKNLHSEHNMLKLTRVFQHDRGRRARHYRNHFMPEQCRPSNFGAPRVMSDFLNLFKGKELSELIETHVSECLHTETFKDFVNQLKTDKSVNEMISLDNVGKTVREVLTSFGIKCDCSVDKQKEESKSNKKNEEVPITTANENDPTLTTSTASPSLNDLMEQLQAMFVPMFQHSKPTATEDQTQIEKCVELMTSMGFVDSNGVLTELVKSKKGDLEQVLDALNPRNYKN</sequence>
<reference evidence="8" key="1">
    <citation type="submission" date="2021-02" db="EMBL/GenBank/DDBJ databases">
        <authorList>
            <person name="Nowell W R."/>
        </authorList>
    </citation>
    <scope>NUCLEOTIDE SEQUENCE</scope>
</reference>
<dbReference type="GO" id="GO:0005080">
    <property type="term" value="F:protein kinase C binding"/>
    <property type="evidence" value="ECO:0007669"/>
    <property type="project" value="TreeGrafter"/>
</dbReference>
<evidence type="ECO:0000259" key="7">
    <source>
        <dbReference type="PROSITE" id="PS51745"/>
    </source>
</evidence>
<keyword evidence="2 4" id="KW-0863">Zinc-finger</keyword>
<evidence type="ECO:0000313" key="9">
    <source>
        <dbReference type="EMBL" id="CAF4046985.1"/>
    </source>
</evidence>
<dbReference type="InterPro" id="IPR000270">
    <property type="entry name" value="PB1_dom"/>
</dbReference>
<dbReference type="PROSITE" id="PS51745">
    <property type="entry name" value="PB1"/>
    <property type="match status" value="1"/>
</dbReference>
<dbReference type="Gene3D" id="3.10.20.90">
    <property type="entry name" value="Phosphatidylinositol 3-kinase Catalytic Subunit, Chain A, domain 1"/>
    <property type="match status" value="1"/>
</dbReference>
<evidence type="ECO:0000256" key="5">
    <source>
        <dbReference type="SAM" id="MobiDB-lite"/>
    </source>
</evidence>
<dbReference type="GO" id="GO:0070530">
    <property type="term" value="F:K63-linked polyubiquitin modification-dependent protein binding"/>
    <property type="evidence" value="ECO:0007669"/>
    <property type="project" value="TreeGrafter"/>
</dbReference>
<evidence type="ECO:0000256" key="4">
    <source>
        <dbReference type="PROSITE-ProRule" id="PRU00228"/>
    </source>
</evidence>
<evidence type="ECO:0008006" key="11">
    <source>
        <dbReference type="Google" id="ProtNLM"/>
    </source>
</evidence>
<dbReference type="AlphaFoldDB" id="A0A816PXS5"/>
<evidence type="ECO:0000256" key="1">
    <source>
        <dbReference type="ARBA" id="ARBA00022723"/>
    </source>
</evidence>
<dbReference type="InterPro" id="IPR009060">
    <property type="entry name" value="UBA-like_sf"/>
</dbReference>
<dbReference type="SMART" id="SM00291">
    <property type="entry name" value="ZnF_ZZ"/>
    <property type="match status" value="1"/>
</dbReference>
<comment type="caution">
    <text evidence="8">The sequence shown here is derived from an EMBL/GenBank/DDBJ whole genome shotgun (WGS) entry which is preliminary data.</text>
</comment>
<dbReference type="EMBL" id="CAJNRE010006441">
    <property type="protein sequence ID" value="CAF2055109.1"/>
    <property type="molecule type" value="Genomic_DNA"/>
</dbReference>
<dbReference type="InterPro" id="IPR043145">
    <property type="entry name" value="Znf_ZZ_sf"/>
</dbReference>
<dbReference type="GO" id="GO:0008270">
    <property type="term" value="F:zinc ion binding"/>
    <property type="evidence" value="ECO:0007669"/>
    <property type="project" value="UniProtKB-KW"/>
</dbReference>